<dbReference type="EMBL" id="VYZN01000020">
    <property type="protein sequence ID" value="KAE9536876.1"/>
    <property type="molecule type" value="Genomic_DNA"/>
</dbReference>
<dbReference type="Proteomes" id="UP000475862">
    <property type="component" value="Unassembled WGS sequence"/>
</dbReference>
<name>A0A6G0TRB2_APHGL</name>
<evidence type="ECO:0000313" key="1">
    <source>
        <dbReference type="EMBL" id="KAE9536876.1"/>
    </source>
</evidence>
<comment type="caution">
    <text evidence="1">The sequence shown here is derived from an EMBL/GenBank/DDBJ whole genome shotgun (WGS) entry which is preliminary data.</text>
</comment>
<sequence length="300" mass="35686">MLLYFSLKSKRKCIKSKERVETIGFIYEYRFTRTKLMYLRDIHTSKYNKKLILQKYNINKRQNNQTPIIIISSLTSNRVCILNEFLKCNSHLFSNPIQERYNREVIFQHEILMRIILFCDITYSLNTLRKFQNLYDHNSSALIITVTAHSYLCKAVIRYELVSQGGQTVVLWPEQQETDQHLLTYTCEEFSVWCHLDFFRTKSRYSLRLSFKLNLATRYADINDNISKDKLLIFYSKMPYSKMFLEDINKTNNDCLAASMILVPDKSFDTPNDLVKKKNQKLIARIISEYLQHFALSNYC</sequence>
<protein>
    <submittedName>
        <fullName evidence="1">Uncharacterized protein</fullName>
    </submittedName>
</protein>
<gene>
    <name evidence="1" type="ORF">AGLY_006938</name>
</gene>
<proteinExistence type="predicted"/>
<reference evidence="1 2" key="1">
    <citation type="submission" date="2019-08" db="EMBL/GenBank/DDBJ databases">
        <title>The genome of the soybean aphid Biotype 1, its phylome, world population structure and adaptation to the North American continent.</title>
        <authorList>
            <person name="Giordano R."/>
            <person name="Donthu R.K."/>
            <person name="Hernandez A.G."/>
            <person name="Wright C.L."/>
            <person name="Zimin A.V."/>
        </authorList>
    </citation>
    <scope>NUCLEOTIDE SEQUENCE [LARGE SCALE GENOMIC DNA]</scope>
    <source>
        <tissue evidence="1">Whole aphids</tissue>
    </source>
</reference>
<dbReference type="AlphaFoldDB" id="A0A6G0TRB2"/>
<accession>A0A6G0TRB2</accession>
<evidence type="ECO:0000313" key="2">
    <source>
        <dbReference type="Proteomes" id="UP000475862"/>
    </source>
</evidence>
<organism evidence="1 2">
    <name type="scientific">Aphis glycines</name>
    <name type="common">Soybean aphid</name>
    <dbReference type="NCBI Taxonomy" id="307491"/>
    <lineage>
        <taxon>Eukaryota</taxon>
        <taxon>Metazoa</taxon>
        <taxon>Ecdysozoa</taxon>
        <taxon>Arthropoda</taxon>
        <taxon>Hexapoda</taxon>
        <taxon>Insecta</taxon>
        <taxon>Pterygota</taxon>
        <taxon>Neoptera</taxon>
        <taxon>Paraneoptera</taxon>
        <taxon>Hemiptera</taxon>
        <taxon>Sternorrhyncha</taxon>
        <taxon>Aphidomorpha</taxon>
        <taxon>Aphidoidea</taxon>
        <taxon>Aphididae</taxon>
        <taxon>Aphidini</taxon>
        <taxon>Aphis</taxon>
        <taxon>Aphis</taxon>
    </lineage>
</organism>
<keyword evidence="2" id="KW-1185">Reference proteome</keyword>